<dbReference type="GO" id="GO:0010181">
    <property type="term" value="F:FMN binding"/>
    <property type="evidence" value="ECO:0007669"/>
    <property type="project" value="InterPro"/>
</dbReference>
<dbReference type="PROSITE" id="PS51384">
    <property type="entry name" value="FAD_FR"/>
    <property type="match status" value="1"/>
</dbReference>
<dbReference type="Pfam" id="PF03929">
    <property type="entry name" value="PepSY_TM"/>
    <property type="match status" value="1"/>
</dbReference>
<dbReference type="InterPro" id="IPR005625">
    <property type="entry name" value="PepSY-ass_TM"/>
</dbReference>
<keyword evidence="5" id="KW-0028">Amino-acid biosynthesis</keyword>
<dbReference type="Gene3D" id="3.40.50.80">
    <property type="entry name" value="Nucleotide-binding domain of ferredoxin-NADP reductase (FNR) module"/>
    <property type="match status" value="1"/>
</dbReference>
<dbReference type="InterPro" id="IPR001709">
    <property type="entry name" value="Flavoprot_Pyr_Nucl_cyt_Rdtase"/>
</dbReference>
<dbReference type="InterPro" id="IPR039261">
    <property type="entry name" value="FNR_nucleotide-bd"/>
</dbReference>
<evidence type="ECO:0000256" key="2">
    <source>
        <dbReference type="ARBA" id="ARBA00022630"/>
    </source>
</evidence>
<dbReference type="Gene3D" id="3.40.50.360">
    <property type="match status" value="1"/>
</dbReference>
<keyword evidence="6" id="KW-0812">Transmembrane</keyword>
<proteinExistence type="predicted"/>
<comment type="cofactor">
    <cofactor evidence="1">
        <name>FMN</name>
        <dbReference type="ChEBI" id="CHEBI:58210"/>
    </cofactor>
</comment>
<dbReference type="GO" id="GO:0005829">
    <property type="term" value="C:cytosol"/>
    <property type="evidence" value="ECO:0007669"/>
    <property type="project" value="TreeGrafter"/>
</dbReference>
<dbReference type="InterPro" id="IPR017938">
    <property type="entry name" value="Riboflavin_synthase-like_b-brl"/>
</dbReference>
<feature type="transmembrane region" description="Helical" evidence="6">
    <location>
        <begin position="260"/>
        <end position="282"/>
    </location>
</feature>
<name>A0A4U1BCQ7_9GAMM</name>
<dbReference type="InterPro" id="IPR001433">
    <property type="entry name" value="OxRdtase_FAD/NAD-bd"/>
</dbReference>
<dbReference type="InterPro" id="IPR008254">
    <property type="entry name" value="Flavodoxin/NO_synth"/>
</dbReference>
<evidence type="ECO:0000256" key="1">
    <source>
        <dbReference type="ARBA" id="ARBA00001917"/>
    </source>
</evidence>
<dbReference type="OrthoDB" id="9816402at2"/>
<dbReference type="EMBL" id="SWCI01000005">
    <property type="protein sequence ID" value="TKB48829.1"/>
    <property type="molecule type" value="Genomic_DNA"/>
</dbReference>
<sequence>MLAKLHRYLAALVALPLLLVIFSGLLLAITPLLTPDAETKPTPAQFQHTLKTLERQQGPIRFAFALPEHQLVMVAFEGQKGRQFLDLYSGEPTELPWQFQLNRFAIGLHIKLLVDANWLVELSTWVMLFLSLSGLFLARPKSPKGAMGWHTALGWVGAPLMLLITITGLLMLHPMGGERPKQEPHPSPMSLDQAFAKLDDAEVAAMRMVRRSPQGITLFWENEQGTRWQWQPDQQESAVTQPTRWTRILHDGSFGGRPAAFIYALLCISVLVLWGTGFYNWLRRARLSRPSKAPEGACHLVAYASQTGSAAELAKDTGSLLQSRGDKVHLCSLAQLKAEDLTQYLSVRLLVSTCGDGEMPVQGQGFLESLKRVSLKGVNYQLLGLGDRRYAKFCQAAQDLDGALRRSGASLVGGLALADGDPAQVWQSWIGATGNEQPKSMANTVPLKLEERTRLDDGQGQTRETWRLRFSSSAPLDYRCGDLLKLRPAQGGTERAYSIASASGGNNLEICVTLHQWQLDGETHTGRMSGQLCHKAVVGDLLQGRIAANPEFRLPEDSAPIIMVAAGCGIAPFMGFIRQRPQQKNWLLFGNRHQQGDFLYGDELLRHQQSTALDHLDLAFSRDQSQKIYAQDRLAQNPQRVCAWLELGAHLYVCGHPALGEGVRQALLSIFISQGAGPEQAQARLNGLIEQGRYREDLF</sequence>
<keyword evidence="6" id="KW-0472">Membrane</keyword>
<evidence type="ECO:0000256" key="3">
    <source>
        <dbReference type="ARBA" id="ARBA00022643"/>
    </source>
</evidence>
<accession>A0A4U1BCQ7</accession>
<gene>
    <name evidence="9" type="ORF">FCL40_09290</name>
</gene>
<dbReference type="PANTHER" id="PTHR19384:SF128">
    <property type="entry name" value="NADPH OXIDOREDUCTASE A"/>
    <property type="match status" value="1"/>
</dbReference>
<dbReference type="InterPro" id="IPR017927">
    <property type="entry name" value="FAD-bd_FR_type"/>
</dbReference>
<organism evidence="9 10">
    <name type="scientific">Ferrimonas sediminicola</name>
    <dbReference type="NCBI Taxonomy" id="2569538"/>
    <lineage>
        <taxon>Bacteria</taxon>
        <taxon>Pseudomonadati</taxon>
        <taxon>Pseudomonadota</taxon>
        <taxon>Gammaproteobacteria</taxon>
        <taxon>Alteromonadales</taxon>
        <taxon>Ferrimonadaceae</taxon>
        <taxon>Ferrimonas</taxon>
    </lineage>
</organism>
<keyword evidence="2" id="KW-0285">Flavoprotein</keyword>
<keyword evidence="4" id="KW-0249">Electron transport</keyword>
<evidence type="ECO:0000313" key="10">
    <source>
        <dbReference type="Proteomes" id="UP000305674"/>
    </source>
</evidence>
<dbReference type="Proteomes" id="UP000305674">
    <property type="component" value="Unassembled WGS sequence"/>
</dbReference>
<feature type="domain" description="FAD-binding FR-type" evidence="8">
    <location>
        <begin position="442"/>
        <end position="555"/>
    </location>
</feature>
<dbReference type="RefSeq" id="WP_136853023.1">
    <property type="nucleotide sequence ID" value="NZ_SWCI01000005.1"/>
</dbReference>
<evidence type="ECO:0008006" key="11">
    <source>
        <dbReference type="Google" id="ProtNLM"/>
    </source>
</evidence>
<dbReference type="GO" id="GO:0030586">
    <property type="term" value="F:[methionine synthase] reductase (NADPH) activity"/>
    <property type="evidence" value="ECO:0007669"/>
    <property type="project" value="UniProtKB-EC"/>
</dbReference>
<dbReference type="SUPFAM" id="SSF52343">
    <property type="entry name" value="Ferredoxin reductase-like, C-terminal NADP-linked domain"/>
    <property type="match status" value="1"/>
</dbReference>
<dbReference type="Gene3D" id="2.40.30.10">
    <property type="entry name" value="Translation factors"/>
    <property type="match status" value="1"/>
</dbReference>
<evidence type="ECO:0000256" key="5">
    <source>
        <dbReference type="ARBA" id="ARBA00023192"/>
    </source>
</evidence>
<evidence type="ECO:0000259" key="8">
    <source>
        <dbReference type="PROSITE" id="PS51384"/>
    </source>
</evidence>
<keyword evidence="4" id="KW-0813">Transport</keyword>
<keyword evidence="5" id="KW-0198">Cysteine biosynthesis</keyword>
<dbReference type="GO" id="GO:0009086">
    <property type="term" value="P:methionine biosynthetic process"/>
    <property type="evidence" value="ECO:0007669"/>
    <property type="project" value="UniProtKB-KW"/>
</dbReference>
<evidence type="ECO:0000256" key="6">
    <source>
        <dbReference type="SAM" id="Phobius"/>
    </source>
</evidence>
<dbReference type="InterPro" id="IPR001094">
    <property type="entry name" value="Flavdoxin-like"/>
</dbReference>
<keyword evidence="6" id="KW-1133">Transmembrane helix</keyword>
<dbReference type="PROSITE" id="PS50902">
    <property type="entry name" value="FLAVODOXIN_LIKE"/>
    <property type="match status" value="1"/>
</dbReference>
<dbReference type="InterPro" id="IPR029039">
    <property type="entry name" value="Flavoprotein-like_sf"/>
</dbReference>
<keyword evidence="10" id="KW-1185">Reference proteome</keyword>
<dbReference type="Pfam" id="PF00258">
    <property type="entry name" value="Flavodoxin_1"/>
    <property type="match status" value="1"/>
</dbReference>
<feature type="transmembrane region" description="Helical" evidence="6">
    <location>
        <begin position="118"/>
        <end position="138"/>
    </location>
</feature>
<comment type="caution">
    <text evidence="9">The sequence shown here is derived from an EMBL/GenBank/DDBJ whole genome shotgun (WGS) entry which is preliminary data.</text>
</comment>
<dbReference type="PRINTS" id="PR00369">
    <property type="entry name" value="FLAVODOXIN"/>
</dbReference>
<dbReference type="Pfam" id="PF00175">
    <property type="entry name" value="NAD_binding_1"/>
    <property type="match status" value="1"/>
</dbReference>
<dbReference type="SUPFAM" id="SSF52218">
    <property type="entry name" value="Flavoproteins"/>
    <property type="match status" value="1"/>
</dbReference>
<protein>
    <recommendedName>
        <fullName evidence="11">Sulfite reductase (NADPH) flavoprotein alpha-component</fullName>
    </recommendedName>
</protein>
<evidence type="ECO:0000256" key="4">
    <source>
        <dbReference type="ARBA" id="ARBA00022982"/>
    </source>
</evidence>
<dbReference type="AlphaFoldDB" id="A0A4U1BCQ7"/>
<evidence type="ECO:0000259" key="7">
    <source>
        <dbReference type="PROSITE" id="PS50902"/>
    </source>
</evidence>
<dbReference type="PANTHER" id="PTHR19384">
    <property type="entry name" value="NITRIC OXIDE SYNTHASE-RELATED"/>
    <property type="match status" value="1"/>
</dbReference>
<dbReference type="GO" id="GO:0050667">
    <property type="term" value="P:homocysteine metabolic process"/>
    <property type="evidence" value="ECO:0007669"/>
    <property type="project" value="TreeGrafter"/>
</dbReference>
<reference evidence="9 10" key="1">
    <citation type="submission" date="2019-04" db="EMBL/GenBank/DDBJ databases">
        <authorList>
            <person name="Hwang J.C."/>
        </authorList>
    </citation>
    <scope>NUCLEOTIDE SEQUENCE [LARGE SCALE GENOMIC DNA]</scope>
    <source>
        <strain evidence="9 10">IMCC35001</strain>
    </source>
</reference>
<feature type="transmembrane region" description="Helical" evidence="6">
    <location>
        <begin position="150"/>
        <end position="172"/>
    </location>
</feature>
<feature type="domain" description="Flavodoxin-like" evidence="7">
    <location>
        <begin position="299"/>
        <end position="434"/>
    </location>
</feature>
<keyword evidence="3" id="KW-0288">FMN</keyword>
<evidence type="ECO:0000313" key="9">
    <source>
        <dbReference type="EMBL" id="TKB48829.1"/>
    </source>
</evidence>
<dbReference type="GO" id="GO:0050660">
    <property type="term" value="F:flavin adenine dinucleotide binding"/>
    <property type="evidence" value="ECO:0007669"/>
    <property type="project" value="TreeGrafter"/>
</dbReference>
<dbReference type="PRINTS" id="PR00371">
    <property type="entry name" value="FPNCR"/>
</dbReference>
<dbReference type="SUPFAM" id="SSF63380">
    <property type="entry name" value="Riboflavin synthase domain-like"/>
    <property type="match status" value="1"/>
</dbReference>